<evidence type="ECO:0000313" key="3">
    <source>
        <dbReference type="Proteomes" id="UP000516046"/>
    </source>
</evidence>
<feature type="transmembrane region" description="Helical" evidence="1">
    <location>
        <begin position="6"/>
        <end position="31"/>
    </location>
</feature>
<dbReference type="KEGG" id="caml:H6X83_04190"/>
<keyword evidence="1" id="KW-0812">Transmembrane</keyword>
<dbReference type="RefSeq" id="WP_212507910.1">
    <property type="nucleotide sequence ID" value="NZ_CP060696.1"/>
</dbReference>
<sequence length="65" mass="7290">MTLAQTLMFGVGCITTAALIGSAIINAVIVIHKAVKARQHRAEREQRQAKQRRRRDFIDLMEAGK</sequence>
<keyword evidence="3" id="KW-1185">Reference proteome</keyword>
<name>A0A7G9WJI0_9FIRM</name>
<evidence type="ECO:0000256" key="1">
    <source>
        <dbReference type="SAM" id="Phobius"/>
    </source>
</evidence>
<protein>
    <submittedName>
        <fullName evidence="2">Uncharacterized protein</fullName>
    </submittedName>
</protein>
<organism evidence="2 3">
    <name type="scientific">Caproicibacterium amylolyticum</name>
    <dbReference type="NCBI Taxonomy" id="2766537"/>
    <lineage>
        <taxon>Bacteria</taxon>
        <taxon>Bacillati</taxon>
        <taxon>Bacillota</taxon>
        <taxon>Clostridia</taxon>
        <taxon>Eubacteriales</taxon>
        <taxon>Oscillospiraceae</taxon>
        <taxon>Caproicibacterium</taxon>
    </lineage>
</organism>
<evidence type="ECO:0000313" key="2">
    <source>
        <dbReference type="EMBL" id="QNO18842.1"/>
    </source>
</evidence>
<gene>
    <name evidence="2" type="ORF">H6X83_04190</name>
</gene>
<dbReference type="AlphaFoldDB" id="A0A7G9WJI0"/>
<reference evidence="2 3" key="1">
    <citation type="submission" date="2020-08" db="EMBL/GenBank/DDBJ databases">
        <authorList>
            <person name="Ren C."/>
            <person name="Gu Y."/>
            <person name="Xu Y."/>
        </authorList>
    </citation>
    <scope>NUCLEOTIDE SEQUENCE [LARGE SCALE GENOMIC DNA]</scope>
    <source>
        <strain evidence="2 3">LBM18003</strain>
    </source>
</reference>
<accession>A0A7G9WJI0</accession>
<dbReference type="Proteomes" id="UP000516046">
    <property type="component" value="Chromosome"/>
</dbReference>
<dbReference type="EMBL" id="CP060696">
    <property type="protein sequence ID" value="QNO18842.1"/>
    <property type="molecule type" value="Genomic_DNA"/>
</dbReference>
<keyword evidence="1" id="KW-0472">Membrane</keyword>
<keyword evidence="1" id="KW-1133">Transmembrane helix</keyword>
<proteinExistence type="predicted"/>